<evidence type="ECO:0000256" key="1">
    <source>
        <dbReference type="SAM" id="SignalP"/>
    </source>
</evidence>
<feature type="signal peptide" evidence="1">
    <location>
        <begin position="1"/>
        <end position="23"/>
    </location>
</feature>
<proteinExistence type="predicted"/>
<dbReference type="EMBL" id="JAFNEN010000364">
    <property type="protein sequence ID" value="KAG8184679.1"/>
    <property type="molecule type" value="Genomic_DNA"/>
</dbReference>
<keyword evidence="1" id="KW-0732">Signal</keyword>
<dbReference type="AlphaFoldDB" id="A0AAV6UKJ1"/>
<reference evidence="2 3" key="1">
    <citation type="journal article" date="2022" name="Nat. Ecol. Evol.">
        <title>A masculinizing supergene underlies an exaggerated male reproductive morph in a spider.</title>
        <authorList>
            <person name="Hendrickx F."/>
            <person name="De Corte Z."/>
            <person name="Sonet G."/>
            <person name="Van Belleghem S.M."/>
            <person name="Kostlbacher S."/>
            <person name="Vangestel C."/>
        </authorList>
    </citation>
    <scope>NUCLEOTIDE SEQUENCE [LARGE SCALE GENOMIC DNA]</scope>
    <source>
        <strain evidence="2">W744_W776</strain>
    </source>
</reference>
<keyword evidence="3" id="KW-1185">Reference proteome</keyword>
<protein>
    <submittedName>
        <fullName evidence="2">Uncharacterized protein</fullName>
    </submittedName>
</protein>
<gene>
    <name evidence="2" type="ORF">JTE90_013072</name>
</gene>
<sequence length="66" mass="7265">MQAFRFLIFSLVLLFLAGGQVEATKGTRKAKSRTETPISGSALLSYNEEELRICPRGYGSLHCVCV</sequence>
<evidence type="ECO:0000313" key="2">
    <source>
        <dbReference type="EMBL" id="KAG8184679.1"/>
    </source>
</evidence>
<organism evidence="2 3">
    <name type="scientific">Oedothorax gibbosus</name>
    <dbReference type="NCBI Taxonomy" id="931172"/>
    <lineage>
        <taxon>Eukaryota</taxon>
        <taxon>Metazoa</taxon>
        <taxon>Ecdysozoa</taxon>
        <taxon>Arthropoda</taxon>
        <taxon>Chelicerata</taxon>
        <taxon>Arachnida</taxon>
        <taxon>Araneae</taxon>
        <taxon>Araneomorphae</taxon>
        <taxon>Entelegynae</taxon>
        <taxon>Araneoidea</taxon>
        <taxon>Linyphiidae</taxon>
        <taxon>Erigoninae</taxon>
        <taxon>Oedothorax</taxon>
    </lineage>
</organism>
<accession>A0AAV6UKJ1</accession>
<dbReference type="Proteomes" id="UP000827092">
    <property type="component" value="Unassembled WGS sequence"/>
</dbReference>
<comment type="caution">
    <text evidence="2">The sequence shown here is derived from an EMBL/GenBank/DDBJ whole genome shotgun (WGS) entry which is preliminary data.</text>
</comment>
<name>A0AAV6UKJ1_9ARAC</name>
<evidence type="ECO:0000313" key="3">
    <source>
        <dbReference type="Proteomes" id="UP000827092"/>
    </source>
</evidence>
<feature type="chain" id="PRO_5043585800" evidence="1">
    <location>
        <begin position="24"/>
        <end position="66"/>
    </location>
</feature>